<name>A0ABR5MIB3_9BACI</name>
<proteinExistence type="predicted"/>
<dbReference type="Proteomes" id="UP000037854">
    <property type="component" value="Unassembled WGS sequence"/>
</dbReference>
<evidence type="ECO:0000313" key="2">
    <source>
        <dbReference type="Proteomes" id="UP000037854"/>
    </source>
</evidence>
<comment type="caution">
    <text evidence="1">The sequence shown here is derived from an EMBL/GenBank/DDBJ whole genome shotgun (WGS) entry which is preliminary data.</text>
</comment>
<evidence type="ECO:0000313" key="1">
    <source>
        <dbReference type="EMBL" id="KPH74235.1"/>
    </source>
</evidence>
<gene>
    <name evidence="1" type="ORF">AFL42_10835</name>
</gene>
<keyword evidence="2" id="KW-1185">Reference proteome</keyword>
<sequence>MFKLKDVKDLKEILYSEGYDKIIFWNDGTWNVVSSSYAGEQDGINPIYALNRVHFSNVTREQVEEFVNHDLIYNIEEQIAAMENLKSII</sequence>
<protein>
    <submittedName>
        <fullName evidence="1">Uncharacterized protein</fullName>
    </submittedName>
</protein>
<dbReference type="RefSeq" id="WP_060668653.1">
    <property type="nucleotide sequence ID" value="NZ_JARTGE010000137.1"/>
</dbReference>
<organism evidence="1 2">
    <name type="scientific">Oceanobacillus caeni</name>
    <dbReference type="NCBI Taxonomy" id="405946"/>
    <lineage>
        <taxon>Bacteria</taxon>
        <taxon>Bacillati</taxon>
        <taxon>Bacillota</taxon>
        <taxon>Bacilli</taxon>
        <taxon>Bacillales</taxon>
        <taxon>Bacillaceae</taxon>
        <taxon>Oceanobacillus</taxon>
    </lineage>
</organism>
<accession>A0ABR5MIB3</accession>
<dbReference type="EMBL" id="LGTK01000035">
    <property type="protein sequence ID" value="KPH74235.1"/>
    <property type="molecule type" value="Genomic_DNA"/>
</dbReference>
<reference evidence="1 2" key="1">
    <citation type="submission" date="2015-07" db="EMBL/GenBank/DDBJ databases">
        <title>High-quality draft genome sequence of Oceanobacillus caeni HM6, a bacillus isolated from a human feces.</title>
        <authorList>
            <person name="Kumar J."/>
            <person name="Verma M.K."/>
            <person name="Pandey R."/>
            <person name="Bhambi M."/>
            <person name="Chauhan N."/>
        </authorList>
    </citation>
    <scope>NUCLEOTIDE SEQUENCE [LARGE SCALE GENOMIC DNA]</scope>
    <source>
        <strain evidence="1 2">HM6</strain>
    </source>
</reference>